<evidence type="ECO:0000256" key="1">
    <source>
        <dbReference type="ARBA" id="ARBA00001954"/>
    </source>
</evidence>
<accession>A0A8J3E5S5</accession>
<evidence type="ECO:0008006" key="4">
    <source>
        <dbReference type="Google" id="ProtNLM"/>
    </source>
</evidence>
<dbReference type="SUPFAM" id="SSF51197">
    <property type="entry name" value="Clavaminate synthase-like"/>
    <property type="match status" value="1"/>
</dbReference>
<evidence type="ECO:0000313" key="3">
    <source>
        <dbReference type="Proteomes" id="UP000646365"/>
    </source>
</evidence>
<dbReference type="PANTHER" id="PTHR20883">
    <property type="entry name" value="PHYTANOYL-COA DIOXYGENASE DOMAIN CONTAINING 1"/>
    <property type="match status" value="1"/>
</dbReference>
<dbReference type="GO" id="GO:0016706">
    <property type="term" value="F:2-oxoglutarate-dependent dioxygenase activity"/>
    <property type="evidence" value="ECO:0007669"/>
    <property type="project" value="UniProtKB-ARBA"/>
</dbReference>
<proteinExistence type="predicted"/>
<gene>
    <name evidence="2" type="ORF">GCM10011611_32560</name>
</gene>
<keyword evidence="3" id="KW-1185">Reference proteome</keyword>
<protein>
    <recommendedName>
        <fullName evidence="4">Phytanoyl-CoA dioxygenase family protein</fullName>
    </recommendedName>
</protein>
<dbReference type="InterPro" id="IPR008775">
    <property type="entry name" value="Phytyl_CoA_dOase-like"/>
</dbReference>
<dbReference type="Gene3D" id="2.60.120.620">
    <property type="entry name" value="q2cbj1_9rhob like domain"/>
    <property type="match status" value="1"/>
</dbReference>
<dbReference type="PANTHER" id="PTHR20883:SF48">
    <property type="entry name" value="ECTOINE DIOXYGENASE"/>
    <property type="match status" value="1"/>
</dbReference>
<dbReference type="Pfam" id="PF05721">
    <property type="entry name" value="PhyH"/>
    <property type="match status" value="1"/>
</dbReference>
<comment type="cofactor">
    <cofactor evidence="1">
        <name>Fe(2+)</name>
        <dbReference type="ChEBI" id="CHEBI:29033"/>
    </cofactor>
</comment>
<dbReference type="Proteomes" id="UP000646365">
    <property type="component" value="Unassembled WGS sequence"/>
</dbReference>
<organism evidence="2 3">
    <name type="scientific">Aliidongia dinghuensis</name>
    <dbReference type="NCBI Taxonomy" id="1867774"/>
    <lineage>
        <taxon>Bacteria</taxon>
        <taxon>Pseudomonadati</taxon>
        <taxon>Pseudomonadota</taxon>
        <taxon>Alphaproteobacteria</taxon>
        <taxon>Rhodospirillales</taxon>
        <taxon>Dongiaceae</taxon>
        <taxon>Aliidongia</taxon>
    </lineage>
</organism>
<comment type="caution">
    <text evidence="2">The sequence shown here is derived from an EMBL/GenBank/DDBJ whole genome shotgun (WGS) entry which is preliminary data.</text>
</comment>
<reference evidence="2" key="1">
    <citation type="journal article" date="2014" name="Int. J. Syst. Evol. Microbiol.">
        <title>Complete genome sequence of Corynebacterium casei LMG S-19264T (=DSM 44701T), isolated from a smear-ripened cheese.</title>
        <authorList>
            <consortium name="US DOE Joint Genome Institute (JGI-PGF)"/>
            <person name="Walter F."/>
            <person name="Albersmeier A."/>
            <person name="Kalinowski J."/>
            <person name="Ruckert C."/>
        </authorList>
    </citation>
    <scope>NUCLEOTIDE SEQUENCE</scope>
    <source>
        <strain evidence="2">CGMCC 1.15725</strain>
    </source>
</reference>
<name>A0A8J3E5S5_9PROT</name>
<dbReference type="GO" id="GO:0005506">
    <property type="term" value="F:iron ion binding"/>
    <property type="evidence" value="ECO:0007669"/>
    <property type="project" value="UniProtKB-ARBA"/>
</dbReference>
<sequence>MIAPASRFTFAANANAAEQEFDEQGFFVEPDVFDVAEVDALVAASRDFDNAKNGSLLPTMNPHRMVPIFCQAAQKPRLVQIIARLVGGRPMGLQTEFFFGRPGTKGFTPHQDNFYVQAPLGAFASAWLALDDVDLANGCLNIYPGSHKFGLLEVSAVEQTSTFGQDPDANRLACAIPNQISPVCVPARRGSVIFLHGQIIHESNDNTTADRSRRALLMTYIREGVDFNKGRSAGRQTFQVT</sequence>
<evidence type="ECO:0000313" key="2">
    <source>
        <dbReference type="EMBL" id="GGF23956.1"/>
    </source>
</evidence>
<reference evidence="2" key="2">
    <citation type="submission" date="2020-09" db="EMBL/GenBank/DDBJ databases">
        <authorList>
            <person name="Sun Q."/>
            <person name="Zhou Y."/>
        </authorList>
    </citation>
    <scope>NUCLEOTIDE SEQUENCE</scope>
    <source>
        <strain evidence="2">CGMCC 1.15725</strain>
    </source>
</reference>
<dbReference type="AlphaFoldDB" id="A0A8J3E5S5"/>
<dbReference type="RefSeq" id="WP_189047618.1">
    <property type="nucleotide sequence ID" value="NZ_BMJQ01000008.1"/>
</dbReference>
<dbReference type="EMBL" id="BMJQ01000008">
    <property type="protein sequence ID" value="GGF23956.1"/>
    <property type="molecule type" value="Genomic_DNA"/>
</dbReference>